<keyword evidence="2" id="KW-1185">Reference proteome</keyword>
<comment type="caution">
    <text evidence="1">The sequence shown here is derived from an EMBL/GenBank/DDBJ whole genome shotgun (WGS) entry which is preliminary data.</text>
</comment>
<name>A0ABR4I1T9_9EURO</name>
<sequence length="214" mass="23589">METGLLLLMGTISIHNNSFRKDSLTEQSPWDHGIIEAARRGCSGIVNDHYDGDALRISHVNKKANTTQHYLEQQPGIAFQHNTSLLSVACHEQGALCCSIALSAWLLPEAAVKSAAIAHITVADDYHAFTKDETNARAHLVALAAGALYELGLQWAPAPLPRTFAASEYFRYLAKGVVDRFERLPLAQYGISWLQYLITSGDIRVFDALIKIDK</sequence>
<organism evidence="1 2">
    <name type="scientific">Aspergillus cavernicola</name>
    <dbReference type="NCBI Taxonomy" id="176166"/>
    <lineage>
        <taxon>Eukaryota</taxon>
        <taxon>Fungi</taxon>
        <taxon>Dikarya</taxon>
        <taxon>Ascomycota</taxon>
        <taxon>Pezizomycotina</taxon>
        <taxon>Eurotiomycetes</taxon>
        <taxon>Eurotiomycetidae</taxon>
        <taxon>Eurotiales</taxon>
        <taxon>Aspergillaceae</taxon>
        <taxon>Aspergillus</taxon>
        <taxon>Aspergillus subgen. Nidulantes</taxon>
    </lineage>
</organism>
<evidence type="ECO:0000313" key="1">
    <source>
        <dbReference type="EMBL" id="KAL2821707.1"/>
    </source>
</evidence>
<accession>A0ABR4I1T9</accession>
<dbReference type="Proteomes" id="UP001610335">
    <property type="component" value="Unassembled WGS sequence"/>
</dbReference>
<gene>
    <name evidence="1" type="ORF">BDW59DRAFT_164046</name>
</gene>
<dbReference type="EMBL" id="JBFXLS010000062">
    <property type="protein sequence ID" value="KAL2821707.1"/>
    <property type="molecule type" value="Genomic_DNA"/>
</dbReference>
<proteinExistence type="predicted"/>
<evidence type="ECO:0000313" key="2">
    <source>
        <dbReference type="Proteomes" id="UP001610335"/>
    </source>
</evidence>
<reference evidence="1 2" key="1">
    <citation type="submission" date="2024-07" db="EMBL/GenBank/DDBJ databases">
        <title>Section-level genome sequencing and comparative genomics of Aspergillus sections Usti and Cavernicolus.</title>
        <authorList>
            <consortium name="Lawrence Berkeley National Laboratory"/>
            <person name="Nybo J.L."/>
            <person name="Vesth T.C."/>
            <person name="Theobald S."/>
            <person name="Frisvad J.C."/>
            <person name="Larsen T.O."/>
            <person name="Kjaerboelling I."/>
            <person name="Rothschild-Mancinelli K."/>
            <person name="Lyhne E.K."/>
            <person name="Kogle M.E."/>
            <person name="Barry K."/>
            <person name="Clum A."/>
            <person name="Na H."/>
            <person name="Ledsgaard L."/>
            <person name="Lin J."/>
            <person name="Lipzen A."/>
            <person name="Kuo A."/>
            <person name="Riley R."/>
            <person name="Mondo S."/>
            <person name="LaButti K."/>
            <person name="Haridas S."/>
            <person name="Pangalinan J."/>
            <person name="Salamov A.A."/>
            <person name="Simmons B.A."/>
            <person name="Magnuson J.K."/>
            <person name="Chen J."/>
            <person name="Drula E."/>
            <person name="Henrissat B."/>
            <person name="Wiebenga A."/>
            <person name="Lubbers R.J."/>
            <person name="Gomes A.C."/>
            <person name="Makela M.R."/>
            <person name="Stajich J."/>
            <person name="Grigoriev I.V."/>
            <person name="Mortensen U.H."/>
            <person name="De vries R.P."/>
            <person name="Baker S.E."/>
            <person name="Andersen M.R."/>
        </authorList>
    </citation>
    <scope>NUCLEOTIDE SEQUENCE [LARGE SCALE GENOMIC DNA]</scope>
    <source>
        <strain evidence="1 2">CBS 600.67</strain>
    </source>
</reference>
<protein>
    <submittedName>
        <fullName evidence="1">Uncharacterized protein</fullName>
    </submittedName>
</protein>